<gene>
    <name evidence="2" type="ORF">GSLYS_00013412001</name>
</gene>
<reference evidence="2 3" key="1">
    <citation type="submission" date="2024-04" db="EMBL/GenBank/DDBJ databases">
        <authorList>
            <consortium name="Genoscope - CEA"/>
            <person name="William W."/>
        </authorList>
    </citation>
    <scope>NUCLEOTIDE SEQUENCE [LARGE SCALE GENOMIC DNA]</scope>
</reference>
<feature type="signal peptide" evidence="1">
    <location>
        <begin position="1"/>
        <end position="17"/>
    </location>
</feature>
<dbReference type="Proteomes" id="UP001497497">
    <property type="component" value="Unassembled WGS sequence"/>
</dbReference>
<evidence type="ECO:0000313" key="3">
    <source>
        <dbReference type="Proteomes" id="UP001497497"/>
    </source>
</evidence>
<keyword evidence="1" id="KW-0732">Signal</keyword>
<name>A0AAV2HZJ9_LYMST</name>
<sequence length="103" mass="11703">MKSKVLVYKLRWTLCTAQIMLTTSPDSGPGHKQDDLTLTSFFKLSNLELLEKSLWIAIIGKMHQRILPKTRSSFLQGTILIQGTWPKTRSSFLQGTILIRDIA</sequence>
<evidence type="ECO:0000313" key="2">
    <source>
        <dbReference type="EMBL" id="CAL1539679.1"/>
    </source>
</evidence>
<evidence type="ECO:0000256" key="1">
    <source>
        <dbReference type="SAM" id="SignalP"/>
    </source>
</evidence>
<keyword evidence="3" id="KW-1185">Reference proteome</keyword>
<organism evidence="2 3">
    <name type="scientific">Lymnaea stagnalis</name>
    <name type="common">Great pond snail</name>
    <name type="synonym">Helix stagnalis</name>
    <dbReference type="NCBI Taxonomy" id="6523"/>
    <lineage>
        <taxon>Eukaryota</taxon>
        <taxon>Metazoa</taxon>
        <taxon>Spiralia</taxon>
        <taxon>Lophotrochozoa</taxon>
        <taxon>Mollusca</taxon>
        <taxon>Gastropoda</taxon>
        <taxon>Heterobranchia</taxon>
        <taxon>Euthyneura</taxon>
        <taxon>Panpulmonata</taxon>
        <taxon>Hygrophila</taxon>
        <taxon>Lymnaeoidea</taxon>
        <taxon>Lymnaeidae</taxon>
        <taxon>Lymnaea</taxon>
    </lineage>
</organism>
<dbReference type="EMBL" id="CAXITT010000350">
    <property type="protein sequence ID" value="CAL1539679.1"/>
    <property type="molecule type" value="Genomic_DNA"/>
</dbReference>
<comment type="caution">
    <text evidence="2">The sequence shown here is derived from an EMBL/GenBank/DDBJ whole genome shotgun (WGS) entry which is preliminary data.</text>
</comment>
<proteinExistence type="predicted"/>
<feature type="chain" id="PRO_5043729804" evidence="1">
    <location>
        <begin position="18"/>
        <end position="103"/>
    </location>
</feature>
<dbReference type="AlphaFoldDB" id="A0AAV2HZJ9"/>
<protein>
    <submittedName>
        <fullName evidence="2">Uncharacterized protein</fullName>
    </submittedName>
</protein>
<accession>A0AAV2HZJ9</accession>